<accession>A0A835C886</accession>
<organism evidence="1 2">
    <name type="scientific">Senna tora</name>
    <dbReference type="NCBI Taxonomy" id="362788"/>
    <lineage>
        <taxon>Eukaryota</taxon>
        <taxon>Viridiplantae</taxon>
        <taxon>Streptophyta</taxon>
        <taxon>Embryophyta</taxon>
        <taxon>Tracheophyta</taxon>
        <taxon>Spermatophyta</taxon>
        <taxon>Magnoliopsida</taxon>
        <taxon>eudicotyledons</taxon>
        <taxon>Gunneridae</taxon>
        <taxon>Pentapetalae</taxon>
        <taxon>rosids</taxon>
        <taxon>fabids</taxon>
        <taxon>Fabales</taxon>
        <taxon>Fabaceae</taxon>
        <taxon>Caesalpinioideae</taxon>
        <taxon>Cassia clade</taxon>
        <taxon>Senna</taxon>
    </lineage>
</organism>
<sequence length="124" mass="13870">MSLRNYCPLYKFLHRVTPMLTQSLSESKLTGLEPLKQLWNRVLVVFLLRVVMVFAQCSSQQMPELFYVDSNCSAAELGCLLRSSCSSISISLKRKGADAACISKRSGMFDLFEDGYVDDVVDAS</sequence>
<name>A0A835C886_9FABA</name>
<keyword evidence="2" id="KW-1185">Reference proteome</keyword>
<dbReference type="Proteomes" id="UP000634136">
    <property type="component" value="Unassembled WGS sequence"/>
</dbReference>
<dbReference type="EMBL" id="JAAIUW010000005">
    <property type="protein sequence ID" value="KAF7833191.1"/>
    <property type="molecule type" value="Genomic_DNA"/>
</dbReference>
<evidence type="ECO:0000313" key="1">
    <source>
        <dbReference type="EMBL" id="KAF7833191.1"/>
    </source>
</evidence>
<comment type="caution">
    <text evidence="1">The sequence shown here is derived from an EMBL/GenBank/DDBJ whole genome shotgun (WGS) entry which is preliminary data.</text>
</comment>
<evidence type="ECO:0000313" key="2">
    <source>
        <dbReference type="Proteomes" id="UP000634136"/>
    </source>
</evidence>
<proteinExistence type="predicted"/>
<reference evidence="1" key="1">
    <citation type="submission" date="2020-09" db="EMBL/GenBank/DDBJ databases">
        <title>Genome-Enabled Discovery of Anthraquinone Biosynthesis in Senna tora.</title>
        <authorList>
            <person name="Kang S.-H."/>
            <person name="Pandey R.P."/>
            <person name="Lee C.-M."/>
            <person name="Sim J.-S."/>
            <person name="Jeong J.-T."/>
            <person name="Choi B.-S."/>
            <person name="Jung M."/>
            <person name="Ginzburg D."/>
            <person name="Zhao K."/>
            <person name="Won S.Y."/>
            <person name="Oh T.-J."/>
            <person name="Yu Y."/>
            <person name="Kim N.-H."/>
            <person name="Lee O.R."/>
            <person name="Lee T.-H."/>
            <person name="Bashyal P."/>
            <person name="Kim T.-S."/>
            <person name="Lee W.-H."/>
            <person name="Kawkins C."/>
            <person name="Kim C.-K."/>
            <person name="Kim J.S."/>
            <person name="Ahn B.O."/>
            <person name="Rhee S.Y."/>
            <person name="Sohng J.K."/>
        </authorList>
    </citation>
    <scope>NUCLEOTIDE SEQUENCE</scope>
    <source>
        <tissue evidence="1">Leaf</tissue>
    </source>
</reference>
<protein>
    <submittedName>
        <fullName evidence="1">Uncharacterized protein</fullName>
    </submittedName>
</protein>
<gene>
    <name evidence="1" type="ORF">G2W53_015524</name>
</gene>
<dbReference type="AlphaFoldDB" id="A0A835C886"/>